<feature type="domain" description="No apical meristem-associated C-terminal" evidence="2">
    <location>
        <begin position="28"/>
        <end position="111"/>
    </location>
</feature>
<evidence type="ECO:0000256" key="1">
    <source>
        <dbReference type="SAM" id="MobiDB-lite"/>
    </source>
</evidence>
<dbReference type="AlphaFoldDB" id="A0A7J7LPW8"/>
<keyword evidence="4" id="KW-1185">Reference proteome</keyword>
<dbReference type="Proteomes" id="UP000541444">
    <property type="component" value="Unassembled WGS sequence"/>
</dbReference>
<feature type="region of interest" description="Disordered" evidence="1">
    <location>
        <begin position="55"/>
        <end position="104"/>
    </location>
</feature>
<dbReference type="EMBL" id="JACGCM010002114">
    <property type="protein sequence ID" value="KAF6144705.1"/>
    <property type="molecule type" value="Genomic_DNA"/>
</dbReference>
<organism evidence="3 4">
    <name type="scientific">Kingdonia uniflora</name>
    <dbReference type="NCBI Taxonomy" id="39325"/>
    <lineage>
        <taxon>Eukaryota</taxon>
        <taxon>Viridiplantae</taxon>
        <taxon>Streptophyta</taxon>
        <taxon>Embryophyta</taxon>
        <taxon>Tracheophyta</taxon>
        <taxon>Spermatophyta</taxon>
        <taxon>Magnoliopsida</taxon>
        <taxon>Ranunculales</taxon>
        <taxon>Circaeasteraceae</taxon>
        <taxon>Kingdonia</taxon>
    </lineage>
</organism>
<proteinExistence type="predicted"/>
<reference evidence="3 4" key="1">
    <citation type="journal article" date="2020" name="IScience">
        <title>Genome Sequencing of the Endangered Kingdonia uniflora (Circaeasteraceae, Ranunculales) Reveals Potential Mechanisms of Evolutionary Specialization.</title>
        <authorList>
            <person name="Sun Y."/>
            <person name="Deng T."/>
            <person name="Zhang A."/>
            <person name="Moore M.J."/>
            <person name="Landis J.B."/>
            <person name="Lin N."/>
            <person name="Zhang H."/>
            <person name="Zhang X."/>
            <person name="Huang J."/>
            <person name="Zhang X."/>
            <person name="Sun H."/>
            <person name="Wang H."/>
        </authorList>
    </citation>
    <scope>NUCLEOTIDE SEQUENCE [LARGE SCALE GENOMIC DNA]</scope>
    <source>
        <strain evidence="3">TB1705</strain>
        <tissue evidence="3">Leaf</tissue>
    </source>
</reference>
<dbReference type="Pfam" id="PF14303">
    <property type="entry name" value="NAM-associated"/>
    <property type="match status" value="1"/>
</dbReference>
<evidence type="ECO:0000313" key="4">
    <source>
        <dbReference type="Proteomes" id="UP000541444"/>
    </source>
</evidence>
<dbReference type="OrthoDB" id="2507178at2759"/>
<gene>
    <name evidence="3" type="ORF">GIB67_006197</name>
</gene>
<sequence>MVTDSTNDEQVLRVALAHKRFKRIEKNKFKLDYCWEQLKHHKKWELKVEKKKGNTKVFPNGSNPYIPTTHIRDDEATGNNGDSLDRPTGRKKEKEIRKRKGKDTESGFKFAKILQGFIDEKKKDWDMCFLSE</sequence>
<feature type="compositionally biased region" description="Basic and acidic residues" evidence="1">
    <location>
        <begin position="83"/>
        <end position="104"/>
    </location>
</feature>
<name>A0A7J7LPW8_9MAGN</name>
<dbReference type="InterPro" id="IPR029466">
    <property type="entry name" value="NAM-associated_C"/>
</dbReference>
<evidence type="ECO:0000259" key="2">
    <source>
        <dbReference type="Pfam" id="PF14303"/>
    </source>
</evidence>
<accession>A0A7J7LPW8</accession>
<evidence type="ECO:0000313" key="3">
    <source>
        <dbReference type="EMBL" id="KAF6144705.1"/>
    </source>
</evidence>
<protein>
    <recommendedName>
        <fullName evidence="2">No apical meristem-associated C-terminal domain-containing protein</fullName>
    </recommendedName>
</protein>
<comment type="caution">
    <text evidence="3">The sequence shown here is derived from an EMBL/GenBank/DDBJ whole genome shotgun (WGS) entry which is preliminary data.</text>
</comment>